<comment type="similarity">
    <text evidence="5">Belongs to the TOG/XMAP215 family.</text>
</comment>
<dbReference type="PROSITE" id="PS50077">
    <property type="entry name" value="HEAT_REPEAT"/>
    <property type="match status" value="1"/>
</dbReference>
<keyword evidence="11" id="KW-1185">Reference proteome</keyword>
<organism evidence="10 11">
    <name type="scientific">[Candida] anglica</name>
    <dbReference type="NCBI Taxonomy" id="148631"/>
    <lineage>
        <taxon>Eukaryota</taxon>
        <taxon>Fungi</taxon>
        <taxon>Dikarya</taxon>
        <taxon>Ascomycota</taxon>
        <taxon>Saccharomycotina</taxon>
        <taxon>Pichiomycetes</taxon>
        <taxon>Debaryomycetaceae</taxon>
        <taxon>Kurtzmaniella</taxon>
    </lineage>
</organism>
<evidence type="ECO:0000256" key="8">
    <source>
        <dbReference type="SAM" id="MobiDB-lite"/>
    </source>
</evidence>
<dbReference type="PANTHER" id="PTHR12609">
    <property type="entry name" value="MICROTUBULE ASSOCIATED PROTEIN XMAP215"/>
    <property type="match status" value="1"/>
</dbReference>
<evidence type="ECO:0000256" key="2">
    <source>
        <dbReference type="ARBA" id="ARBA00022490"/>
    </source>
</evidence>
<evidence type="ECO:0000259" key="9">
    <source>
        <dbReference type="SMART" id="SM01349"/>
    </source>
</evidence>
<evidence type="ECO:0000256" key="3">
    <source>
        <dbReference type="ARBA" id="ARBA00022737"/>
    </source>
</evidence>
<keyword evidence="2" id="KW-0963">Cytoplasm</keyword>
<feature type="compositionally biased region" description="Polar residues" evidence="8">
    <location>
        <begin position="836"/>
        <end position="861"/>
    </location>
</feature>
<feature type="domain" description="TOG" evidence="9">
    <location>
        <begin position="1"/>
        <end position="236"/>
    </location>
</feature>
<dbReference type="Proteomes" id="UP001497600">
    <property type="component" value="Chromosome F"/>
</dbReference>
<dbReference type="SMART" id="SM01349">
    <property type="entry name" value="TOG"/>
    <property type="match status" value="2"/>
</dbReference>
<dbReference type="InterPro" id="IPR048492">
    <property type="entry name" value="Stu2_CTS"/>
</dbReference>
<dbReference type="InterPro" id="IPR021133">
    <property type="entry name" value="HEAT_type_2"/>
</dbReference>
<feature type="domain" description="TOG" evidence="9">
    <location>
        <begin position="297"/>
        <end position="531"/>
    </location>
</feature>
<evidence type="ECO:0000313" key="11">
    <source>
        <dbReference type="Proteomes" id="UP001497600"/>
    </source>
</evidence>
<keyword evidence="7" id="KW-0175">Coiled coil</keyword>
<dbReference type="Pfam" id="PF21042">
    <property type="entry name" value="Stu2_CTS"/>
    <property type="match status" value="1"/>
</dbReference>
<sequence length="906" mass="99564">MSDETDYSSLPLEDRLGHKVWKVRLEAYEEIAKQFEGSRNDKDECFQRFNNQPGEWKRIVTDANVVAQEAGISALLKFLELGGTTNNVSKLRSAGVVTALCEKGLSSSRAGTKDKTINCILLFVEISNEIDGVIEDILAIVGARLPKLVAGCVTALHTIVANFGCQVVPVKLIIPNLSKLFGHADRNVRAETTKLSVELYKWMREALVTILLPELKPVQQKDLTKAFEAVQGEQPSQLRYTRKQQAEIARREEEARAAAAAAAAAAKLEGDSGDVEMVDVEDGVLVSHSAPEFNPFDMMDPVEVLSKLPSDLHSRISSAKWKDRKEVLDEVHAILEKSVKLQSSDDYSDLVRIFSKCMKDANVQVVQLAANCVEFLAKGLQTGFARYQHFVLAPMLERTKEKKASVAEALANSLDSIFASSSLSDILEETINGMKHKTPQVKIATTNYLQRCLAQTKTAPKSSEIDLIMETGVKLLSDSQEPVRQASTEMIGTLMKITGPRELNSFLEKVDDNRKGKVVAFSESVTVKAKMGSGAPPRAASGVSSNTNAPPRRPAGGPSTSAQASTAGGSGPFGARQPMRSNIGATPSLGGVNNKKLSLPAVANTLKKPKPVGGSTLLPAKRGATSPAKRTEVDPSRGTLGRSLLSRPTPANSIPNAFVDSGISTAEREELEELRHKSQQWKQTEERLLQTQRLKDEEYQKALNEISTLQKINDNMTREHNTATLTVKQRDTHILRLTSDLESAKLKIRDLEQTIEMSKLQSQSHQSNAQQLYRLPSHSTFSNPEIEHGRESTSPFLNRQSFQGIGSGEIGSRITSGELSSRVNRLSIDPEHHNSSENINSGITTTRFNTSPYKTTEHSNNYTSHLNKETMDINSNDESWKRAAEVTNQLKARIEKMKARSRSNFS</sequence>
<keyword evidence="4" id="KW-0206">Cytoskeleton</keyword>
<evidence type="ECO:0000256" key="6">
    <source>
        <dbReference type="PROSITE-ProRule" id="PRU00103"/>
    </source>
</evidence>
<evidence type="ECO:0000313" key="10">
    <source>
        <dbReference type="EMBL" id="CAK7911627.1"/>
    </source>
</evidence>
<keyword evidence="3" id="KW-0677">Repeat</keyword>
<feature type="region of interest" description="Disordered" evidence="8">
    <location>
        <begin position="606"/>
        <end position="655"/>
    </location>
</feature>
<dbReference type="Gene3D" id="1.25.10.10">
    <property type="entry name" value="Leucine-rich Repeat Variant"/>
    <property type="match status" value="2"/>
</dbReference>
<feature type="region of interest" description="Disordered" evidence="8">
    <location>
        <begin position="528"/>
        <end position="594"/>
    </location>
</feature>
<protein>
    <submittedName>
        <fullName evidence="10">Protein Stu2p</fullName>
    </submittedName>
</protein>
<comment type="subcellular location">
    <subcellularLocation>
        <location evidence="1">Cytoplasm</location>
        <location evidence="1">Cytoskeleton</location>
    </subcellularLocation>
</comment>
<dbReference type="InterPro" id="IPR011989">
    <property type="entry name" value="ARM-like"/>
</dbReference>
<gene>
    <name evidence="10" type="primary">STU2</name>
    <name evidence="10" type="ORF">CAAN4_F03334</name>
</gene>
<dbReference type="InterPro" id="IPR016024">
    <property type="entry name" value="ARM-type_fold"/>
</dbReference>
<evidence type="ECO:0000256" key="1">
    <source>
        <dbReference type="ARBA" id="ARBA00004245"/>
    </source>
</evidence>
<feature type="repeat" description="HEAT" evidence="6">
    <location>
        <begin position="468"/>
        <end position="506"/>
    </location>
</feature>
<dbReference type="Pfam" id="PF21041">
    <property type="entry name" value="XMAP215_CLASP_TOG"/>
    <property type="match status" value="2"/>
</dbReference>
<feature type="compositionally biased region" description="Low complexity" evidence="8">
    <location>
        <begin position="554"/>
        <end position="567"/>
    </location>
</feature>
<dbReference type="InterPro" id="IPR045110">
    <property type="entry name" value="XMAP215"/>
</dbReference>
<evidence type="ECO:0000256" key="4">
    <source>
        <dbReference type="ARBA" id="ARBA00023212"/>
    </source>
</evidence>
<dbReference type="InterPro" id="IPR048491">
    <property type="entry name" value="XMAP215_CLASP_TOG"/>
</dbReference>
<dbReference type="EMBL" id="OZ004258">
    <property type="protein sequence ID" value="CAK7911627.1"/>
    <property type="molecule type" value="Genomic_DNA"/>
</dbReference>
<dbReference type="SUPFAM" id="SSF48371">
    <property type="entry name" value="ARM repeat"/>
    <property type="match status" value="1"/>
</dbReference>
<reference evidence="10 11" key="1">
    <citation type="submission" date="2024-01" db="EMBL/GenBank/DDBJ databases">
        <authorList>
            <consortium name="Genoscope - CEA"/>
            <person name="William W."/>
        </authorList>
    </citation>
    <scope>NUCLEOTIDE SEQUENCE [LARGE SCALE GENOMIC DNA]</scope>
    <source>
        <strain evidence="10 11">29B2s-10</strain>
    </source>
</reference>
<dbReference type="InterPro" id="IPR034085">
    <property type="entry name" value="TOG"/>
</dbReference>
<evidence type="ECO:0000256" key="5">
    <source>
        <dbReference type="ARBA" id="ARBA00025722"/>
    </source>
</evidence>
<name>A0ABP0EFU5_9ASCO</name>
<feature type="coiled-coil region" evidence="7">
    <location>
        <begin position="664"/>
        <end position="761"/>
    </location>
</feature>
<evidence type="ECO:0000256" key="7">
    <source>
        <dbReference type="SAM" id="Coils"/>
    </source>
</evidence>
<accession>A0ABP0EFU5</accession>
<feature type="region of interest" description="Disordered" evidence="8">
    <location>
        <begin position="829"/>
        <end position="861"/>
    </location>
</feature>
<proteinExistence type="inferred from homology"/>